<dbReference type="Proteomes" id="UP000249547">
    <property type="component" value="Unassembled WGS sequence"/>
</dbReference>
<accession>A0A327QMY2</accession>
<keyword evidence="2" id="KW-1185">Reference proteome</keyword>
<organism evidence="1 2">
    <name type="scientific">Chitinophaga skermanii</name>
    <dbReference type="NCBI Taxonomy" id="331697"/>
    <lineage>
        <taxon>Bacteria</taxon>
        <taxon>Pseudomonadati</taxon>
        <taxon>Bacteroidota</taxon>
        <taxon>Chitinophagia</taxon>
        <taxon>Chitinophagales</taxon>
        <taxon>Chitinophagaceae</taxon>
        <taxon>Chitinophaga</taxon>
    </lineage>
</organism>
<dbReference type="EMBL" id="QLLL01000004">
    <property type="protein sequence ID" value="RAJ05054.1"/>
    <property type="molecule type" value="Genomic_DNA"/>
</dbReference>
<evidence type="ECO:0008006" key="3">
    <source>
        <dbReference type="Google" id="ProtNLM"/>
    </source>
</evidence>
<dbReference type="AlphaFoldDB" id="A0A327QMY2"/>
<evidence type="ECO:0000313" key="2">
    <source>
        <dbReference type="Proteomes" id="UP000249547"/>
    </source>
</evidence>
<proteinExistence type="predicted"/>
<comment type="caution">
    <text evidence="1">The sequence shown here is derived from an EMBL/GenBank/DDBJ whole genome shotgun (WGS) entry which is preliminary data.</text>
</comment>
<protein>
    <recommendedName>
        <fullName evidence="3">DUF3990 domain-containing protein</fullName>
    </recommendedName>
</protein>
<dbReference type="OrthoDB" id="9800843at2"/>
<name>A0A327QMY2_9BACT</name>
<dbReference type="SUPFAM" id="SSF56399">
    <property type="entry name" value="ADP-ribosylation"/>
    <property type="match status" value="1"/>
</dbReference>
<evidence type="ECO:0000313" key="1">
    <source>
        <dbReference type="EMBL" id="RAJ05054.1"/>
    </source>
</evidence>
<reference evidence="1 2" key="1">
    <citation type="submission" date="2018-06" db="EMBL/GenBank/DDBJ databases">
        <title>Genomic Encyclopedia of Archaeal and Bacterial Type Strains, Phase II (KMG-II): from individual species to whole genera.</title>
        <authorList>
            <person name="Goeker M."/>
        </authorList>
    </citation>
    <scope>NUCLEOTIDE SEQUENCE [LARGE SCALE GENOMIC DNA]</scope>
    <source>
        <strain evidence="1 2">DSM 23857</strain>
    </source>
</reference>
<gene>
    <name evidence="1" type="ORF">LX64_02208</name>
</gene>
<dbReference type="RefSeq" id="WP_111597681.1">
    <property type="nucleotide sequence ID" value="NZ_QLLL01000004.1"/>
</dbReference>
<sequence length="203" mass="23000">MYSKRSGLVLGFHGCDEQVAHAIILGKEKLLPSKNDDDWLGYGIYFWDNSPSRALEYATYLSKRPGLKNSITKPTVLGAVIDLGNCLDLLDYENLSHVKNAYELIYGNYEDDNLSIPINSPLQNGDDLILRRLDCAVIEGVHRIRNDENSPSFDSVRGVCWEGDELYPNAGFREKDHIQICIRNHDCIKGYFLPTVDKYSIVI</sequence>